<sequence length="128" mass="13609">MKNPIKLILSAIATLNLVTACTTAQTSEPATLTRSDDTTLSRVKSVLAEAMGRNDIRLGAGDLTEETSLTVLPPSLGPLETSSPSIPIPFDIVTDGRHCFVVRRETGEKYRLSDVNCVAAPRAQASAI</sequence>
<keyword evidence="1" id="KW-0732">Signal</keyword>
<gene>
    <name evidence="2" type="ORF">GCM10011503_29540</name>
</gene>
<organism evidence="2 3">
    <name type="scientific">Henriciella pelagia</name>
    <dbReference type="NCBI Taxonomy" id="1977912"/>
    <lineage>
        <taxon>Bacteria</taxon>
        <taxon>Pseudomonadati</taxon>
        <taxon>Pseudomonadota</taxon>
        <taxon>Alphaproteobacteria</taxon>
        <taxon>Hyphomonadales</taxon>
        <taxon>Hyphomonadaceae</taxon>
        <taxon>Henriciella</taxon>
    </lineage>
</organism>
<evidence type="ECO:0000313" key="2">
    <source>
        <dbReference type="EMBL" id="GGB78787.1"/>
    </source>
</evidence>
<dbReference type="RefSeq" id="WP_084393298.1">
    <property type="nucleotide sequence ID" value="NZ_BMKF01000002.1"/>
</dbReference>
<protein>
    <recommendedName>
        <fullName evidence="4">Lipoprotein</fullName>
    </recommendedName>
</protein>
<feature type="signal peptide" evidence="1">
    <location>
        <begin position="1"/>
        <end position="24"/>
    </location>
</feature>
<evidence type="ECO:0008006" key="4">
    <source>
        <dbReference type="Google" id="ProtNLM"/>
    </source>
</evidence>
<feature type="chain" id="PRO_5046027786" description="Lipoprotein" evidence="1">
    <location>
        <begin position="25"/>
        <end position="128"/>
    </location>
</feature>
<evidence type="ECO:0000313" key="3">
    <source>
        <dbReference type="Proteomes" id="UP000628854"/>
    </source>
</evidence>
<dbReference type="PROSITE" id="PS51257">
    <property type="entry name" value="PROKAR_LIPOPROTEIN"/>
    <property type="match status" value="1"/>
</dbReference>
<dbReference type="Proteomes" id="UP000628854">
    <property type="component" value="Unassembled WGS sequence"/>
</dbReference>
<keyword evidence="3" id="KW-1185">Reference proteome</keyword>
<name>A0ABQ1JUW8_9PROT</name>
<evidence type="ECO:0000256" key="1">
    <source>
        <dbReference type="SAM" id="SignalP"/>
    </source>
</evidence>
<comment type="caution">
    <text evidence="2">The sequence shown here is derived from an EMBL/GenBank/DDBJ whole genome shotgun (WGS) entry which is preliminary data.</text>
</comment>
<dbReference type="EMBL" id="BMKF01000002">
    <property type="protein sequence ID" value="GGB78787.1"/>
    <property type="molecule type" value="Genomic_DNA"/>
</dbReference>
<reference evidence="3" key="1">
    <citation type="journal article" date="2019" name="Int. J. Syst. Evol. Microbiol.">
        <title>The Global Catalogue of Microorganisms (GCM) 10K type strain sequencing project: providing services to taxonomists for standard genome sequencing and annotation.</title>
        <authorList>
            <consortium name="The Broad Institute Genomics Platform"/>
            <consortium name="The Broad Institute Genome Sequencing Center for Infectious Disease"/>
            <person name="Wu L."/>
            <person name="Ma J."/>
        </authorList>
    </citation>
    <scope>NUCLEOTIDE SEQUENCE [LARGE SCALE GENOMIC DNA]</scope>
    <source>
        <strain evidence="3">CGMCC 1.15928</strain>
    </source>
</reference>
<proteinExistence type="predicted"/>
<accession>A0ABQ1JUW8</accession>